<dbReference type="Gene3D" id="2.40.160.60">
    <property type="entry name" value="Outer membrane protein transport protein (OMPP1/FadL/TodX)"/>
    <property type="match status" value="1"/>
</dbReference>
<dbReference type="AlphaFoldDB" id="A0A7V5XZ61"/>
<comment type="caution">
    <text evidence="1">The sequence shown here is derived from an EMBL/GenBank/DDBJ whole genome shotgun (WGS) entry which is preliminary data.</text>
</comment>
<reference evidence="1" key="1">
    <citation type="journal article" date="2020" name="mSystems">
        <title>Genome- and Community-Level Interaction Insights into Carbon Utilization and Element Cycling Functions of Hydrothermarchaeota in Hydrothermal Sediment.</title>
        <authorList>
            <person name="Zhou Z."/>
            <person name="Liu Y."/>
            <person name="Xu W."/>
            <person name="Pan J."/>
            <person name="Luo Z.H."/>
            <person name="Li M."/>
        </authorList>
    </citation>
    <scope>NUCLEOTIDE SEQUENCE [LARGE SCALE GENOMIC DNA]</scope>
    <source>
        <strain evidence="1">SpSt-791</strain>
    </source>
</reference>
<dbReference type="SUPFAM" id="SSF56935">
    <property type="entry name" value="Porins"/>
    <property type="match status" value="1"/>
</dbReference>
<dbReference type="NCBIfam" id="NF033709">
    <property type="entry name" value="PorV_fam"/>
    <property type="match status" value="1"/>
</dbReference>
<accession>A0A7V5XZ61</accession>
<dbReference type="EMBL" id="DTHS01000009">
    <property type="protein sequence ID" value="HHR48181.1"/>
    <property type="molecule type" value="Genomic_DNA"/>
</dbReference>
<gene>
    <name evidence="1" type="ORF">ENV79_00840</name>
</gene>
<sequence length="371" mass="42032">MKKFLIALILVPFLFGAHGYPGAVFLMIWPSARPTSLGGAFSGIADDPSATYYNPGGLGLLKEKLSVSLMHCNWLPGLTEGLDISMYYEFLALSYKTKDKGTFGFNTIYLNTGETEVWNEKGELLGKYTTFDVAFTFAYGYPILANLSCGLSWKFIYSFLVPDWVWKAMPELGIERGGTGITWAFDFGLLYKPFHWFSFGTSFANLGPPISYIAGSEPDPLPRMLRLGMNFSPIKKEIFTLNLPLELNIGLVEKADTSTSELEDMWKSFGMELNFVNNLFSLRLGYFEDVTGWRGGVIVEDENGEQDCISLFEYLFNRKKRKLIRGDRKIAIPFTWGIGFAYKNFSLDISSDELIYSFPTSNYKFSFNFRM</sequence>
<proteinExistence type="predicted"/>
<organism evidence="1">
    <name type="scientific">candidate division WOR-3 bacterium</name>
    <dbReference type="NCBI Taxonomy" id="2052148"/>
    <lineage>
        <taxon>Bacteria</taxon>
        <taxon>Bacteria division WOR-3</taxon>
    </lineage>
</organism>
<evidence type="ECO:0000313" key="1">
    <source>
        <dbReference type="EMBL" id="HHR48181.1"/>
    </source>
</evidence>
<protein>
    <submittedName>
        <fullName evidence="1">PorV/PorQ family protein</fullName>
    </submittedName>
</protein>
<name>A0A7V5XZ61_UNCW3</name>